<evidence type="ECO:0000256" key="1">
    <source>
        <dbReference type="SAM" id="MobiDB-lite"/>
    </source>
</evidence>
<sequence>MPFAGEDCEPDSDLVIVEDTEPNLSAARGKPLRASSSQRSSDLTFCKVSANAFRHMTLQGNKPQPFDLHLQRFQLHELKEAEAVLLPGPPDSGEVCSLHNCNFKDLADSFRLWSSEAVHILPMSQLQEEAEDLLLRMAHAGAFSTSYYLPGPAPDELRELMMRGYVVQDRSFHEHYRMSRAGSDLIHAAIKVSYPKTVAEHVDDYAIRLGLPLEKRTKIELLMTLLRQGWQQVSEQDAGTCFAAGGAKCFCVGPPLHHEYLHLLLLSSDAFSKGLGRIFHGQIKKYYELCLDLLKEDPNGQLKTVLPGKSARYYMDLKQQNRRGQKRTQPHQSVENGAEESEMEIEVNLSGSNRHSIEMAPPQKKERLSSDKRPSSRTKFQPDVRQGLGRRQPSSVLGESREDVQCEASDDERSISKSSCSDNLGSIGSSEAASGCQVGAMSDGMEPVTVMLGMREPAHARCISGSGEPSAEVSHHDDEATCAAGAYSPRPCPPTPDASNATGDGKCENEDDSSSTLLGSVCISASMPQQEADLEFEREEQLVAENIDKASVEGEATDAGVSGDGQSMPPTDGKNSGVEALSTASSSSAAASSVPASSSRLPQPKMHSKLAAQRTKQNQPKDKISQPLRGGLAYSDPPMSTIPSSIFDESTIWFGSIACVKRNDKANATRVYKEK</sequence>
<keyword evidence="4" id="KW-1185">Reference proteome</keyword>
<evidence type="ECO:0000313" key="2">
    <source>
        <dbReference type="EMBL" id="CAI3992047.1"/>
    </source>
</evidence>
<gene>
    <name evidence="2" type="ORF">C1SCF055_LOCUS18902</name>
</gene>
<proteinExistence type="predicted"/>
<accession>A0A9P1FZK7</accession>
<reference evidence="3" key="2">
    <citation type="submission" date="2024-04" db="EMBL/GenBank/DDBJ databases">
        <authorList>
            <person name="Chen Y."/>
            <person name="Shah S."/>
            <person name="Dougan E. K."/>
            <person name="Thang M."/>
            <person name="Chan C."/>
        </authorList>
    </citation>
    <scope>NUCLEOTIDE SEQUENCE [LARGE SCALE GENOMIC DNA]</scope>
</reference>
<feature type="region of interest" description="Disordered" evidence="1">
    <location>
        <begin position="485"/>
        <end position="514"/>
    </location>
</feature>
<feature type="compositionally biased region" description="Basic and acidic residues" evidence="1">
    <location>
        <begin position="363"/>
        <end position="374"/>
    </location>
</feature>
<protein>
    <submittedName>
        <fullName evidence="2">Uncharacterized protein</fullName>
    </submittedName>
</protein>
<feature type="compositionally biased region" description="Basic residues" evidence="1">
    <location>
        <begin position="320"/>
        <end position="329"/>
    </location>
</feature>
<name>A0A9P1FZK7_9DINO</name>
<feature type="compositionally biased region" description="Low complexity" evidence="1">
    <location>
        <begin position="580"/>
        <end position="599"/>
    </location>
</feature>
<organism evidence="2">
    <name type="scientific">Cladocopium goreaui</name>
    <dbReference type="NCBI Taxonomy" id="2562237"/>
    <lineage>
        <taxon>Eukaryota</taxon>
        <taxon>Sar</taxon>
        <taxon>Alveolata</taxon>
        <taxon>Dinophyceae</taxon>
        <taxon>Suessiales</taxon>
        <taxon>Symbiodiniaceae</taxon>
        <taxon>Cladocopium</taxon>
    </lineage>
</organism>
<dbReference type="EMBL" id="CAMXCT030001668">
    <property type="protein sequence ID" value="CAL4779359.1"/>
    <property type="molecule type" value="Genomic_DNA"/>
</dbReference>
<reference evidence="2" key="1">
    <citation type="submission" date="2022-10" db="EMBL/GenBank/DDBJ databases">
        <authorList>
            <person name="Chen Y."/>
            <person name="Dougan E. K."/>
            <person name="Chan C."/>
            <person name="Rhodes N."/>
            <person name="Thang M."/>
        </authorList>
    </citation>
    <scope>NUCLEOTIDE SEQUENCE</scope>
</reference>
<evidence type="ECO:0000313" key="3">
    <source>
        <dbReference type="EMBL" id="CAL1145422.1"/>
    </source>
</evidence>
<feature type="region of interest" description="Disordered" evidence="1">
    <location>
        <begin position="319"/>
        <end position="427"/>
    </location>
</feature>
<comment type="caution">
    <text evidence="2">The sequence shown here is derived from an EMBL/GenBank/DDBJ whole genome shotgun (WGS) entry which is preliminary data.</text>
</comment>
<feature type="region of interest" description="Disordered" evidence="1">
    <location>
        <begin position="547"/>
        <end position="637"/>
    </location>
</feature>
<evidence type="ECO:0000313" key="4">
    <source>
        <dbReference type="Proteomes" id="UP001152797"/>
    </source>
</evidence>
<dbReference type="Proteomes" id="UP001152797">
    <property type="component" value="Unassembled WGS sequence"/>
</dbReference>
<dbReference type="EMBL" id="CAMXCT020001668">
    <property type="protein sequence ID" value="CAL1145422.1"/>
    <property type="molecule type" value="Genomic_DNA"/>
</dbReference>
<dbReference type="EMBL" id="CAMXCT010001668">
    <property type="protein sequence ID" value="CAI3992047.1"/>
    <property type="molecule type" value="Genomic_DNA"/>
</dbReference>
<feature type="compositionally biased region" description="Polar residues" evidence="1">
    <location>
        <begin position="416"/>
        <end position="427"/>
    </location>
</feature>
<dbReference type="AlphaFoldDB" id="A0A9P1FZK7"/>